<feature type="transmembrane region" description="Helical" evidence="7">
    <location>
        <begin position="580"/>
        <end position="604"/>
    </location>
</feature>
<dbReference type="GO" id="GO:0005886">
    <property type="term" value="C:plasma membrane"/>
    <property type="evidence" value="ECO:0007669"/>
    <property type="project" value="UniProtKB-SubCell"/>
</dbReference>
<feature type="transmembrane region" description="Helical" evidence="7">
    <location>
        <begin position="934"/>
        <end position="952"/>
    </location>
</feature>
<keyword evidence="6" id="KW-0175">Coiled coil</keyword>
<keyword evidence="4 7" id="KW-1133">Transmembrane helix</keyword>
<evidence type="ECO:0000259" key="9">
    <source>
        <dbReference type="Pfam" id="PF12704"/>
    </source>
</evidence>
<dbReference type="Pfam" id="PF02687">
    <property type="entry name" value="FtsX"/>
    <property type="match status" value="2"/>
</dbReference>
<dbReference type="Proteomes" id="UP000094067">
    <property type="component" value="Unassembled WGS sequence"/>
</dbReference>
<evidence type="ECO:0000256" key="2">
    <source>
        <dbReference type="ARBA" id="ARBA00022475"/>
    </source>
</evidence>
<dbReference type="InterPro" id="IPR038766">
    <property type="entry name" value="Membrane_comp_ABC_pdt"/>
</dbReference>
<evidence type="ECO:0000256" key="5">
    <source>
        <dbReference type="ARBA" id="ARBA00023136"/>
    </source>
</evidence>
<gene>
    <name evidence="10" type="primary">smc_4</name>
    <name evidence="10" type="ORF">BEI61_05713</name>
</gene>
<dbReference type="Pfam" id="PF12704">
    <property type="entry name" value="MacB_PCD"/>
    <property type="match status" value="1"/>
</dbReference>
<evidence type="ECO:0000256" key="3">
    <source>
        <dbReference type="ARBA" id="ARBA00022692"/>
    </source>
</evidence>
<dbReference type="EMBL" id="MCGH01000004">
    <property type="protein sequence ID" value="ODM02551.1"/>
    <property type="molecule type" value="Genomic_DNA"/>
</dbReference>
<feature type="transmembrane region" description="Helical" evidence="7">
    <location>
        <begin position="532"/>
        <end position="560"/>
    </location>
</feature>
<evidence type="ECO:0000313" key="10">
    <source>
        <dbReference type="EMBL" id="ODM02551.1"/>
    </source>
</evidence>
<organism evidence="10 11">
    <name type="scientific">Eisenbergiella tayi</name>
    <dbReference type="NCBI Taxonomy" id="1432052"/>
    <lineage>
        <taxon>Bacteria</taxon>
        <taxon>Bacillati</taxon>
        <taxon>Bacillota</taxon>
        <taxon>Clostridia</taxon>
        <taxon>Lachnospirales</taxon>
        <taxon>Lachnospiraceae</taxon>
        <taxon>Eisenbergiella</taxon>
    </lineage>
</organism>
<dbReference type="AlphaFoldDB" id="A0A1E3A2B7"/>
<feature type="transmembrane region" description="Helical" evidence="7">
    <location>
        <begin position="487"/>
        <end position="505"/>
    </location>
</feature>
<keyword evidence="5 7" id="KW-0472">Membrane</keyword>
<feature type="transmembrane region" description="Helical" evidence="7">
    <location>
        <begin position="20"/>
        <end position="37"/>
    </location>
</feature>
<comment type="subcellular location">
    <subcellularLocation>
        <location evidence="1">Cell membrane</location>
        <topology evidence="1">Multi-pass membrane protein</topology>
    </subcellularLocation>
</comment>
<dbReference type="RefSeq" id="WP_069155048.1">
    <property type="nucleotide sequence ID" value="NZ_MCGH01000004.1"/>
</dbReference>
<reference evidence="10 11" key="1">
    <citation type="submission" date="2016-07" db="EMBL/GenBank/DDBJ databases">
        <title>Characterization of isolates of Eisenbergiella tayi derived from blood cultures, using whole genome sequencing.</title>
        <authorList>
            <person name="Burdz T."/>
            <person name="Wiebe D."/>
            <person name="Huynh C."/>
            <person name="Bernard K."/>
        </authorList>
    </citation>
    <scope>NUCLEOTIDE SEQUENCE [LARGE SCALE GENOMIC DNA]</scope>
    <source>
        <strain evidence="10 11">NML 110608</strain>
    </source>
</reference>
<name>A0A1E3A2B7_9FIRM</name>
<feature type="transmembrane region" description="Helical" evidence="7">
    <location>
        <begin position="972"/>
        <end position="993"/>
    </location>
</feature>
<proteinExistence type="predicted"/>
<feature type="coiled-coil region" evidence="6">
    <location>
        <begin position="385"/>
        <end position="458"/>
    </location>
</feature>
<evidence type="ECO:0000259" key="8">
    <source>
        <dbReference type="Pfam" id="PF02687"/>
    </source>
</evidence>
<evidence type="ECO:0000256" key="4">
    <source>
        <dbReference type="ARBA" id="ARBA00022989"/>
    </source>
</evidence>
<comment type="caution">
    <text evidence="10">The sequence shown here is derived from an EMBL/GenBank/DDBJ whole genome shotgun (WGS) entry which is preliminary data.</text>
</comment>
<feature type="coiled-coil region" evidence="6">
    <location>
        <begin position="246"/>
        <end position="298"/>
    </location>
</feature>
<dbReference type="PATRIC" id="fig|1432052.4.peg.6348"/>
<dbReference type="PANTHER" id="PTHR30287:SF1">
    <property type="entry name" value="INNER MEMBRANE PROTEIN"/>
    <property type="match status" value="1"/>
</dbReference>
<feature type="transmembrane region" description="Helical" evidence="7">
    <location>
        <begin position="881"/>
        <end position="901"/>
    </location>
</feature>
<feature type="transmembrane region" description="Helical" evidence="7">
    <location>
        <begin position="653"/>
        <end position="673"/>
    </location>
</feature>
<feature type="domain" description="ABC3 transporter permease C-terminal" evidence="8">
    <location>
        <begin position="885"/>
        <end position="990"/>
    </location>
</feature>
<sequence>MKSTILKTTLREIRESLGRYMAILAIVALGVGFFTGLKVTKPAMLKAGGEYLEKNNLYDLRLLSTVGFDEQDVKELNSREGVEIAEGAVYVDFLAQDESGAETVLRAHSLLWVQNHVVVKEGRMPTAPDECVVDSLSFTRKDIGTTIRVSENNEEDTIDMFAGREYKIVGICDASYYINYERGSTALGNGKLKGYIYIPEDGFDTDTYTEVFVRLPDKFPLYSQEYKDYIDEAMDWAEPLCEDVAQARYERLKEDAEWQIADGERELEKRVSEADEKLADAKDELLDGEKEIEDAKKEIADGWQEIADARAEIGENRQKVTDSLSELEDGKAEIADGLELLEEKRIEASDMEDGDEKDAYETGLNLKEAQVKGKKAQVEAGLAQANMGSRQLEAAENKIAREEKKLEDAEKELEDAEKELADGWEEYEENRQKLADETADARKELEDAREKLADLKEPETYVLGRDKNIGYACFESDSDIVEGISNVFPVFFFLVAALVCITTMTRMVEEQRTQIGILKALGYSEGTIMGKYLFYSGSAAVLGCGIGFLLGSYIFPVVIWSAYRIMYRLGDIRIILDWKLGLISLIVSILCSMGTTIATCRYELTSVAAELMRPKAPKSGKRIILERIPFLWNRMKFLRKVSARNIFRYKQRFYMMVFGIGGCTALLLTGFGIKDSIKSITYNQFDEIQINDMSVVFNDPWYEMDNSDFEEIMAENAERYTLVFEESTDLTKGNKSKSLTLVIPEKAEDISFFLNLHTTHDVPIAFPGKGEVVLTEKLADKCGAGIGDMVTLQDDDMNTLELKVSGISENYVYNYAYISTETWTEQIGSAPEYKSAYINVKEEKDVHSVSAAVMNSDGVASVTVNADMKVRFSSMMKSLDYVVLLIIGCAGSLAFIVLYNLTNINITERLREIATIKVLGFYRRETASYVFRENLVLTGIGAGVGLIMGRYLHRFVMYNIDIDMIAFDVHIAPLSVLYSIVLTFVFAGIVDWAMNKKLDGINMAESMKSVE</sequence>
<dbReference type="InterPro" id="IPR003838">
    <property type="entry name" value="ABC3_permease_C"/>
</dbReference>
<feature type="domain" description="MacB-like periplasmic core" evidence="9">
    <location>
        <begin position="656"/>
        <end position="853"/>
    </location>
</feature>
<dbReference type="InterPro" id="IPR025857">
    <property type="entry name" value="MacB_PCD"/>
</dbReference>
<keyword evidence="2" id="KW-1003">Cell membrane</keyword>
<evidence type="ECO:0000313" key="11">
    <source>
        <dbReference type="Proteomes" id="UP000094067"/>
    </source>
</evidence>
<protein>
    <submittedName>
        <fullName evidence="10">Chromosome partition protein Smc</fullName>
    </submittedName>
</protein>
<evidence type="ECO:0000256" key="1">
    <source>
        <dbReference type="ARBA" id="ARBA00004651"/>
    </source>
</evidence>
<dbReference type="PANTHER" id="PTHR30287">
    <property type="entry name" value="MEMBRANE COMPONENT OF PREDICTED ABC SUPERFAMILY METABOLITE UPTAKE TRANSPORTER"/>
    <property type="match status" value="1"/>
</dbReference>
<accession>A0A1E3A2B7</accession>
<feature type="domain" description="ABC3 transporter permease C-terminal" evidence="8">
    <location>
        <begin position="486"/>
        <end position="599"/>
    </location>
</feature>
<evidence type="ECO:0000256" key="7">
    <source>
        <dbReference type="SAM" id="Phobius"/>
    </source>
</evidence>
<keyword evidence="3 7" id="KW-0812">Transmembrane</keyword>
<evidence type="ECO:0000256" key="6">
    <source>
        <dbReference type="SAM" id="Coils"/>
    </source>
</evidence>